<proteinExistence type="inferred from homology"/>
<evidence type="ECO:0000256" key="3">
    <source>
        <dbReference type="ARBA" id="ARBA00010615"/>
    </source>
</evidence>
<dbReference type="EMBL" id="ML996576">
    <property type="protein sequence ID" value="KAF2756067.1"/>
    <property type="molecule type" value="Genomic_DNA"/>
</dbReference>
<dbReference type="SMART" id="SM00668">
    <property type="entry name" value="CTLH"/>
    <property type="match status" value="1"/>
</dbReference>
<gene>
    <name evidence="12" type="ORF">EJ05DRAFT_512630</name>
</gene>
<evidence type="ECO:0000313" key="13">
    <source>
        <dbReference type="Proteomes" id="UP000799437"/>
    </source>
</evidence>
<dbReference type="GO" id="GO:0005737">
    <property type="term" value="C:cytoplasm"/>
    <property type="evidence" value="ECO:0007669"/>
    <property type="project" value="UniProtKB-SubCell"/>
</dbReference>
<dbReference type="GeneID" id="54489407"/>
<keyword evidence="4" id="KW-0963">Cytoplasm</keyword>
<evidence type="ECO:0000256" key="2">
    <source>
        <dbReference type="ARBA" id="ARBA00004496"/>
    </source>
</evidence>
<name>A0A6A6W397_9PEZI</name>
<dbReference type="InterPro" id="IPR006594">
    <property type="entry name" value="LisH"/>
</dbReference>
<dbReference type="PROSITE" id="PS50896">
    <property type="entry name" value="LISH"/>
    <property type="match status" value="1"/>
</dbReference>
<dbReference type="PROSITE" id="PS51867">
    <property type="entry name" value="ZF_RING_GID"/>
    <property type="match status" value="1"/>
</dbReference>
<dbReference type="InterPro" id="IPR024964">
    <property type="entry name" value="CTLH/CRA"/>
</dbReference>
<dbReference type="Proteomes" id="UP000799437">
    <property type="component" value="Unassembled WGS sequence"/>
</dbReference>
<evidence type="ECO:0000259" key="11">
    <source>
        <dbReference type="PROSITE" id="PS51867"/>
    </source>
</evidence>
<comment type="subcellular location">
    <subcellularLocation>
        <location evidence="2">Cytoplasm</location>
    </subcellularLocation>
</comment>
<sequence>MAELSAIKLNAESQILLERPLLGVPYELSRKKFATARREVDREQSFLTKTLSSASTTSDPVSALDTLISRMANLKRKLEVLQAEETELQEQSKARIEHLRALERIPTVMDVKYDEWSRTRLNRLLVDYMLRSGYVESARQLAAEKGIEKLVDVGSMVECLRIEKSLKEGRTAEALAWCAEHGKDLKKLNIHLVFELRLSQYIMLVREGKLNEALMHAKKHFYTPPNEKYRAVVMKAAAMLVLRQDVQVEPYLTWYSPERNHDIAAMFVETHHTIFGLPKRPLLHIALSAGLSALKTPACHSKHTSSSGNASSAASTLCPICSKELHELARNVPYAHHTKSHVDPDPVVLPHGRIYGREFLRQANEKLGTEKGMVRDPTELDKLCREEDVKKVFIS</sequence>
<dbReference type="GO" id="GO:0043161">
    <property type="term" value="P:proteasome-mediated ubiquitin-dependent protein catabolic process"/>
    <property type="evidence" value="ECO:0007669"/>
    <property type="project" value="InterPro"/>
</dbReference>
<feature type="coiled-coil region" evidence="9">
    <location>
        <begin position="64"/>
        <end position="94"/>
    </location>
</feature>
<dbReference type="PROSITE" id="PS50897">
    <property type="entry name" value="CTLH"/>
    <property type="match status" value="1"/>
</dbReference>
<feature type="domain" description="RING-Gid-type" evidence="11">
    <location>
        <begin position="318"/>
        <end position="379"/>
    </location>
</feature>
<dbReference type="RefSeq" id="XP_033598518.1">
    <property type="nucleotide sequence ID" value="XM_033748353.1"/>
</dbReference>
<dbReference type="AlphaFoldDB" id="A0A6A6W397"/>
<organism evidence="12 13">
    <name type="scientific">Pseudovirgaria hyperparasitica</name>
    <dbReference type="NCBI Taxonomy" id="470096"/>
    <lineage>
        <taxon>Eukaryota</taxon>
        <taxon>Fungi</taxon>
        <taxon>Dikarya</taxon>
        <taxon>Ascomycota</taxon>
        <taxon>Pezizomycotina</taxon>
        <taxon>Dothideomycetes</taxon>
        <taxon>Dothideomycetes incertae sedis</taxon>
        <taxon>Acrospermales</taxon>
        <taxon>Acrospermaceae</taxon>
        <taxon>Pseudovirgaria</taxon>
    </lineage>
</organism>
<evidence type="ECO:0000256" key="9">
    <source>
        <dbReference type="SAM" id="Coils"/>
    </source>
</evidence>
<dbReference type="GO" id="GO:0005634">
    <property type="term" value="C:nucleus"/>
    <property type="evidence" value="ECO:0007669"/>
    <property type="project" value="TreeGrafter"/>
</dbReference>
<dbReference type="GO" id="GO:0034657">
    <property type="term" value="C:GID complex"/>
    <property type="evidence" value="ECO:0007669"/>
    <property type="project" value="TreeGrafter"/>
</dbReference>
<reference evidence="12" key="1">
    <citation type="journal article" date="2020" name="Stud. Mycol.">
        <title>101 Dothideomycetes genomes: a test case for predicting lifestyles and emergence of pathogens.</title>
        <authorList>
            <person name="Haridas S."/>
            <person name="Albert R."/>
            <person name="Binder M."/>
            <person name="Bloem J."/>
            <person name="Labutti K."/>
            <person name="Salamov A."/>
            <person name="Andreopoulos B."/>
            <person name="Baker S."/>
            <person name="Barry K."/>
            <person name="Bills G."/>
            <person name="Bluhm B."/>
            <person name="Cannon C."/>
            <person name="Castanera R."/>
            <person name="Culley D."/>
            <person name="Daum C."/>
            <person name="Ezra D."/>
            <person name="Gonzalez J."/>
            <person name="Henrissat B."/>
            <person name="Kuo A."/>
            <person name="Liang C."/>
            <person name="Lipzen A."/>
            <person name="Lutzoni F."/>
            <person name="Magnuson J."/>
            <person name="Mondo S."/>
            <person name="Nolan M."/>
            <person name="Ohm R."/>
            <person name="Pangilinan J."/>
            <person name="Park H.-J."/>
            <person name="Ramirez L."/>
            <person name="Alfaro M."/>
            <person name="Sun H."/>
            <person name="Tritt A."/>
            <person name="Yoshinaga Y."/>
            <person name="Zwiers L.-H."/>
            <person name="Turgeon B."/>
            <person name="Goodwin S."/>
            <person name="Spatafora J."/>
            <person name="Crous P."/>
            <person name="Grigoriev I."/>
        </authorList>
    </citation>
    <scope>NUCLEOTIDE SEQUENCE</scope>
    <source>
        <strain evidence="12">CBS 121739</strain>
    </source>
</reference>
<evidence type="ECO:0000256" key="4">
    <source>
        <dbReference type="ARBA" id="ARBA00022490"/>
    </source>
</evidence>
<feature type="domain" description="CTLH" evidence="10">
    <location>
        <begin position="155"/>
        <end position="212"/>
    </location>
</feature>
<dbReference type="Pfam" id="PF10607">
    <property type="entry name" value="CTLH"/>
    <property type="match status" value="1"/>
</dbReference>
<keyword evidence="7" id="KW-0862">Zinc</keyword>
<keyword evidence="6 8" id="KW-0863">Zinc-finger</keyword>
<evidence type="ECO:0000256" key="5">
    <source>
        <dbReference type="ARBA" id="ARBA00022723"/>
    </source>
</evidence>
<dbReference type="InterPro" id="IPR045098">
    <property type="entry name" value="Fyv10_fam"/>
</dbReference>
<evidence type="ECO:0000256" key="1">
    <source>
        <dbReference type="ARBA" id="ARBA00002343"/>
    </source>
</evidence>
<keyword evidence="5" id="KW-0479">Metal-binding</keyword>
<dbReference type="InterPro" id="IPR044063">
    <property type="entry name" value="ZF_RING_GID"/>
</dbReference>
<dbReference type="GO" id="GO:0008270">
    <property type="term" value="F:zinc ion binding"/>
    <property type="evidence" value="ECO:0007669"/>
    <property type="project" value="UniProtKB-KW"/>
</dbReference>
<feature type="zinc finger region" description="RING-Gid-type" evidence="8">
    <location>
        <begin position="318"/>
        <end position="379"/>
    </location>
</feature>
<keyword evidence="13" id="KW-1185">Reference proteome</keyword>
<evidence type="ECO:0000256" key="8">
    <source>
        <dbReference type="PROSITE-ProRule" id="PRU01215"/>
    </source>
</evidence>
<comment type="function">
    <text evidence="1">Involved in the proteasome-dependent degradation of fructose-1,6-bisphosphatase.</text>
</comment>
<protein>
    <recommendedName>
        <fullName evidence="14">Protein FYV10</fullName>
    </recommendedName>
</protein>
<keyword evidence="9" id="KW-0175">Coiled coil</keyword>
<evidence type="ECO:0000313" key="12">
    <source>
        <dbReference type="EMBL" id="KAF2756067.1"/>
    </source>
</evidence>
<evidence type="ECO:0000256" key="7">
    <source>
        <dbReference type="ARBA" id="ARBA00022833"/>
    </source>
</evidence>
<dbReference type="PANTHER" id="PTHR12170:SF2">
    <property type="entry name" value="E3 UBIQUITIN-PROTEIN TRANSFERASE MAEA"/>
    <property type="match status" value="1"/>
</dbReference>
<evidence type="ECO:0000259" key="10">
    <source>
        <dbReference type="PROSITE" id="PS50897"/>
    </source>
</evidence>
<evidence type="ECO:0008006" key="14">
    <source>
        <dbReference type="Google" id="ProtNLM"/>
    </source>
</evidence>
<comment type="similarity">
    <text evidence="3">Belongs to the FYV10 family.</text>
</comment>
<accession>A0A6A6W397</accession>
<dbReference type="PANTHER" id="PTHR12170">
    <property type="entry name" value="MACROPHAGE ERYTHROBLAST ATTACHER-RELATED"/>
    <property type="match status" value="1"/>
</dbReference>
<dbReference type="OrthoDB" id="1933455at2759"/>
<dbReference type="InterPro" id="IPR006595">
    <property type="entry name" value="CTLH_C"/>
</dbReference>
<dbReference type="SMART" id="SM00667">
    <property type="entry name" value="LisH"/>
    <property type="match status" value="1"/>
</dbReference>
<dbReference type="GO" id="GO:0061630">
    <property type="term" value="F:ubiquitin protein ligase activity"/>
    <property type="evidence" value="ECO:0007669"/>
    <property type="project" value="InterPro"/>
</dbReference>
<evidence type="ECO:0000256" key="6">
    <source>
        <dbReference type="ARBA" id="ARBA00022771"/>
    </source>
</evidence>